<dbReference type="EMBL" id="SGPK01001587">
    <property type="protein sequence ID" value="THG92704.1"/>
    <property type="molecule type" value="Genomic_DNA"/>
</dbReference>
<dbReference type="AlphaFoldDB" id="A0A4S4K4T2"/>
<reference evidence="2 3" key="1">
    <citation type="submission" date="2019-02" db="EMBL/GenBank/DDBJ databases">
        <title>Genome sequencing of the rare red list fungi Phellinidium pouzarii.</title>
        <authorList>
            <person name="Buettner E."/>
            <person name="Kellner H."/>
        </authorList>
    </citation>
    <scope>NUCLEOTIDE SEQUENCE [LARGE SCALE GENOMIC DNA]</scope>
    <source>
        <strain evidence="2 3">DSM 108285</strain>
    </source>
</reference>
<dbReference type="OrthoDB" id="660550at2759"/>
<proteinExistence type="predicted"/>
<comment type="caution">
    <text evidence="2">The sequence shown here is derived from an EMBL/GenBank/DDBJ whole genome shotgun (WGS) entry which is preliminary data.</text>
</comment>
<dbReference type="InterPro" id="IPR033121">
    <property type="entry name" value="PEPTIDASE_A1"/>
</dbReference>
<evidence type="ECO:0000259" key="1">
    <source>
        <dbReference type="PROSITE" id="PS51767"/>
    </source>
</evidence>
<dbReference type="Proteomes" id="UP000308199">
    <property type="component" value="Unassembled WGS sequence"/>
</dbReference>
<dbReference type="SUPFAM" id="SSF50630">
    <property type="entry name" value="Acid proteases"/>
    <property type="match status" value="1"/>
</dbReference>
<dbReference type="Pfam" id="PF00026">
    <property type="entry name" value="Asp"/>
    <property type="match status" value="1"/>
</dbReference>
<evidence type="ECO:0000313" key="2">
    <source>
        <dbReference type="EMBL" id="THG92704.1"/>
    </source>
</evidence>
<sequence>MALAPSVSIGVASEAQDFNGMDGILGVGPVDLTQGTVSNTNEVPTVMDNLFAQGLIMSNSLGISYELVKEAGEMNGELTFGGTDSSRLMGEITFTLITVTSPTSNYWGIDQTVTYSSADNGTLILSQIVMI</sequence>
<dbReference type="Gene3D" id="2.40.70.10">
    <property type="entry name" value="Acid Proteases"/>
    <property type="match status" value="1"/>
</dbReference>
<gene>
    <name evidence="2" type="ORF">EW145_g8617</name>
</gene>
<dbReference type="PROSITE" id="PS51767">
    <property type="entry name" value="PEPTIDASE_A1"/>
    <property type="match status" value="1"/>
</dbReference>
<name>A0A4S4K4T2_9AGAM</name>
<dbReference type="InterPro" id="IPR021109">
    <property type="entry name" value="Peptidase_aspartic_dom_sf"/>
</dbReference>
<protein>
    <recommendedName>
        <fullName evidence="1">Peptidase A1 domain-containing protein</fullName>
    </recommendedName>
</protein>
<keyword evidence="3" id="KW-1185">Reference proteome</keyword>
<feature type="domain" description="Peptidase A1" evidence="1">
    <location>
        <begin position="1"/>
        <end position="131"/>
    </location>
</feature>
<accession>A0A4S4K4T2</accession>
<organism evidence="2 3">
    <name type="scientific">Phellinidium pouzarii</name>
    <dbReference type="NCBI Taxonomy" id="167371"/>
    <lineage>
        <taxon>Eukaryota</taxon>
        <taxon>Fungi</taxon>
        <taxon>Dikarya</taxon>
        <taxon>Basidiomycota</taxon>
        <taxon>Agaricomycotina</taxon>
        <taxon>Agaricomycetes</taxon>
        <taxon>Hymenochaetales</taxon>
        <taxon>Hymenochaetaceae</taxon>
        <taxon>Phellinidium</taxon>
    </lineage>
</organism>
<evidence type="ECO:0000313" key="3">
    <source>
        <dbReference type="Proteomes" id="UP000308199"/>
    </source>
</evidence>